<dbReference type="Pfam" id="PF26146">
    <property type="entry name" value="PI-PLC_X"/>
    <property type="match status" value="1"/>
</dbReference>
<evidence type="ECO:0000256" key="6">
    <source>
        <dbReference type="SAM" id="MobiDB-lite"/>
    </source>
</evidence>
<dbReference type="InterPro" id="IPR017946">
    <property type="entry name" value="PLC-like_Pdiesterase_TIM-brl"/>
</dbReference>
<keyword evidence="5" id="KW-0456">Lyase</keyword>
<dbReference type="GO" id="GO:0016829">
    <property type="term" value="F:lyase activity"/>
    <property type="evidence" value="ECO:0007669"/>
    <property type="project" value="UniProtKB-KW"/>
</dbReference>
<accession>A0A7R9QCW6</accession>
<sequence>MQMMSKSDDPKGVEANGADDQTAQLLDGRPPDELKNWMTNISVTLQDIPIWRLTIPGSHDSGAYGLSVDLGVSPDRPDLQNSLWVRLFHCFALPTIHRWTKTQSLDVTKQLNAGIRYIDFRIASRIADDNLYFCHGLYGPEVSEMLDQINAFLQQNQREIVFLDFQHFYSLSDADHKQLIAKIIHTFGRRLVPYSSQLLMDKITLKYLWDKRMQVFVYYRNESARLESHVLWPSRCLPNPWANTMSREKLTHFLDKEIAGRPLNSMFVTQGILTPSNRYVGFHFYSSLRYDLADICNNCITKWLDDQSAGNKGPNIVMSDFIEWNNYEIPIKTIRLNDKLAFNAKQ</sequence>
<evidence type="ECO:0000256" key="4">
    <source>
        <dbReference type="ARBA" id="ARBA00023157"/>
    </source>
</evidence>
<dbReference type="AlphaFoldDB" id="A0A7R9QCW6"/>
<keyword evidence="3" id="KW-0460">Magnesium</keyword>
<dbReference type="InterPro" id="IPR051057">
    <property type="entry name" value="PI-PLC_domain"/>
</dbReference>
<dbReference type="SUPFAM" id="SSF51695">
    <property type="entry name" value="PLC-like phosphodiesterases"/>
    <property type="match status" value="1"/>
</dbReference>
<dbReference type="OrthoDB" id="1046782at2759"/>
<evidence type="ECO:0000313" key="7">
    <source>
        <dbReference type="EMBL" id="CAD7641175.1"/>
    </source>
</evidence>
<dbReference type="Gene3D" id="3.20.20.190">
    <property type="entry name" value="Phosphatidylinositol (PI) phosphodiesterase"/>
    <property type="match status" value="1"/>
</dbReference>
<evidence type="ECO:0000256" key="3">
    <source>
        <dbReference type="ARBA" id="ARBA00022842"/>
    </source>
</evidence>
<keyword evidence="8" id="KW-1185">Reference proteome</keyword>
<comment type="catalytic activity">
    <reaction evidence="1">
        <text>an N-(acyl)-sphingosylphosphoethanolamine = an N-(acyl)-sphingosyl-1,3-cyclic phosphate + ethanolamine</text>
        <dbReference type="Rhea" id="RHEA:60648"/>
        <dbReference type="ChEBI" id="CHEBI:57603"/>
        <dbReference type="ChEBI" id="CHEBI:143891"/>
        <dbReference type="ChEBI" id="CHEBI:143892"/>
    </reaction>
</comment>
<dbReference type="PANTHER" id="PTHR13593:SF113">
    <property type="entry name" value="SI:DKEY-266F7.9"/>
    <property type="match status" value="1"/>
</dbReference>
<dbReference type="Proteomes" id="UP000728032">
    <property type="component" value="Unassembled WGS sequence"/>
</dbReference>
<organism evidence="7">
    <name type="scientific">Oppiella nova</name>
    <dbReference type="NCBI Taxonomy" id="334625"/>
    <lineage>
        <taxon>Eukaryota</taxon>
        <taxon>Metazoa</taxon>
        <taxon>Ecdysozoa</taxon>
        <taxon>Arthropoda</taxon>
        <taxon>Chelicerata</taxon>
        <taxon>Arachnida</taxon>
        <taxon>Acari</taxon>
        <taxon>Acariformes</taxon>
        <taxon>Sarcoptiformes</taxon>
        <taxon>Oribatida</taxon>
        <taxon>Brachypylina</taxon>
        <taxon>Oppioidea</taxon>
        <taxon>Oppiidae</taxon>
        <taxon>Oppiella</taxon>
    </lineage>
</organism>
<protein>
    <recommendedName>
        <fullName evidence="9">Phosphatidylinositol-specific phospholipase C X domain-containing protein</fullName>
    </recommendedName>
</protein>
<dbReference type="EMBL" id="CAJPVJ010000784">
    <property type="protein sequence ID" value="CAG2163384.1"/>
    <property type="molecule type" value="Genomic_DNA"/>
</dbReference>
<evidence type="ECO:0000256" key="5">
    <source>
        <dbReference type="ARBA" id="ARBA00023239"/>
    </source>
</evidence>
<keyword evidence="4" id="KW-1015">Disulfide bond</keyword>
<proteinExistence type="predicted"/>
<evidence type="ECO:0008006" key="9">
    <source>
        <dbReference type="Google" id="ProtNLM"/>
    </source>
</evidence>
<reference evidence="7" key="1">
    <citation type="submission" date="2020-11" db="EMBL/GenBank/DDBJ databases">
        <authorList>
            <person name="Tran Van P."/>
        </authorList>
    </citation>
    <scope>NUCLEOTIDE SEQUENCE</scope>
</reference>
<evidence type="ECO:0000256" key="2">
    <source>
        <dbReference type="ARBA" id="ARBA00022723"/>
    </source>
</evidence>
<dbReference type="GO" id="GO:0008081">
    <property type="term" value="F:phosphoric diester hydrolase activity"/>
    <property type="evidence" value="ECO:0007669"/>
    <property type="project" value="InterPro"/>
</dbReference>
<gene>
    <name evidence="7" type="ORF">ONB1V03_LOCUS2960</name>
</gene>
<dbReference type="InterPro" id="IPR042158">
    <property type="entry name" value="PLCXD1/2/3"/>
</dbReference>
<dbReference type="PANTHER" id="PTHR13593">
    <property type="match status" value="1"/>
</dbReference>
<feature type="region of interest" description="Disordered" evidence="6">
    <location>
        <begin position="1"/>
        <end position="29"/>
    </location>
</feature>
<name>A0A7R9QCW6_9ACAR</name>
<dbReference type="GO" id="GO:0006629">
    <property type="term" value="P:lipid metabolic process"/>
    <property type="evidence" value="ECO:0007669"/>
    <property type="project" value="InterPro"/>
</dbReference>
<evidence type="ECO:0000313" key="8">
    <source>
        <dbReference type="Proteomes" id="UP000728032"/>
    </source>
</evidence>
<dbReference type="EMBL" id="OC915609">
    <property type="protein sequence ID" value="CAD7641175.1"/>
    <property type="molecule type" value="Genomic_DNA"/>
</dbReference>
<feature type="compositionally biased region" description="Basic and acidic residues" evidence="6">
    <location>
        <begin position="1"/>
        <end position="12"/>
    </location>
</feature>
<dbReference type="CDD" id="cd08616">
    <property type="entry name" value="PI-PLCXD1c"/>
    <property type="match status" value="1"/>
</dbReference>
<keyword evidence="2" id="KW-0479">Metal-binding</keyword>
<dbReference type="GO" id="GO:0046872">
    <property type="term" value="F:metal ion binding"/>
    <property type="evidence" value="ECO:0007669"/>
    <property type="project" value="UniProtKB-KW"/>
</dbReference>
<evidence type="ECO:0000256" key="1">
    <source>
        <dbReference type="ARBA" id="ARBA00000110"/>
    </source>
</evidence>